<dbReference type="CDD" id="cd00082">
    <property type="entry name" value="HisKA"/>
    <property type="match status" value="1"/>
</dbReference>
<dbReference type="Pfam" id="PF08448">
    <property type="entry name" value="PAS_4"/>
    <property type="match status" value="1"/>
</dbReference>
<evidence type="ECO:0000313" key="17">
    <source>
        <dbReference type="Proteomes" id="UP001202961"/>
    </source>
</evidence>
<evidence type="ECO:0000256" key="4">
    <source>
        <dbReference type="ARBA" id="ARBA00022475"/>
    </source>
</evidence>
<accession>A0ABT0UB92</accession>
<keyword evidence="17" id="KW-1185">Reference proteome</keyword>
<keyword evidence="6" id="KW-0808">Transferase</keyword>
<dbReference type="InterPro" id="IPR050736">
    <property type="entry name" value="Sensor_HK_Regulatory"/>
</dbReference>
<dbReference type="InterPro" id="IPR035965">
    <property type="entry name" value="PAS-like_dom_sf"/>
</dbReference>
<name>A0ABT0UB92_9BACT</name>
<dbReference type="SUPFAM" id="SSF55785">
    <property type="entry name" value="PYP-like sensor domain (PAS domain)"/>
    <property type="match status" value="1"/>
</dbReference>
<dbReference type="Gene3D" id="3.30.565.10">
    <property type="entry name" value="Histidine kinase-like ATPase, C-terminal domain"/>
    <property type="match status" value="1"/>
</dbReference>
<dbReference type="PANTHER" id="PTHR43711:SF1">
    <property type="entry name" value="HISTIDINE KINASE 1"/>
    <property type="match status" value="1"/>
</dbReference>
<dbReference type="Proteomes" id="UP001202961">
    <property type="component" value="Unassembled WGS sequence"/>
</dbReference>
<dbReference type="EMBL" id="JAMQBK010000063">
    <property type="protein sequence ID" value="MCM2373601.1"/>
    <property type="molecule type" value="Genomic_DNA"/>
</dbReference>
<dbReference type="GO" id="GO:0016301">
    <property type="term" value="F:kinase activity"/>
    <property type="evidence" value="ECO:0007669"/>
    <property type="project" value="UniProtKB-KW"/>
</dbReference>
<dbReference type="Gene3D" id="1.10.287.130">
    <property type="match status" value="1"/>
</dbReference>
<feature type="domain" description="Histidine kinase" evidence="14">
    <location>
        <begin position="389"/>
        <end position="606"/>
    </location>
</feature>
<reference evidence="16 17" key="1">
    <citation type="journal article" date="2022" name="Syst. Appl. Microbiol.">
        <title>Rhodopirellula aestuarii sp. nov., a novel member of the genus Rhodopirellula isolated from brackish sediments collected in the Tagus River estuary, Portugal.</title>
        <authorList>
            <person name="Vitorino I.R."/>
            <person name="Klimek D."/>
            <person name="Calusinska M."/>
            <person name="Lobo-da-Cunha A."/>
            <person name="Vasconcelos V."/>
            <person name="Lage O.M."/>
        </authorList>
    </citation>
    <scope>NUCLEOTIDE SEQUENCE [LARGE SCALE GENOMIC DNA]</scope>
    <source>
        <strain evidence="16 17">ICT_H3.1</strain>
    </source>
</reference>
<keyword evidence="10" id="KW-0067">ATP-binding</keyword>
<dbReference type="PANTHER" id="PTHR43711">
    <property type="entry name" value="TWO-COMPONENT HISTIDINE KINASE"/>
    <property type="match status" value="1"/>
</dbReference>
<dbReference type="Pfam" id="PF00512">
    <property type="entry name" value="HisKA"/>
    <property type="match status" value="1"/>
</dbReference>
<dbReference type="SMART" id="SM00388">
    <property type="entry name" value="HisKA"/>
    <property type="match status" value="1"/>
</dbReference>
<dbReference type="SUPFAM" id="SSF103190">
    <property type="entry name" value="Sensory domain-like"/>
    <property type="match status" value="1"/>
</dbReference>
<dbReference type="InterPro" id="IPR004358">
    <property type="entry name" value="Sig_transdc_His_kin-like_C"/>
</dbReference>
<dbReference type="InterPro" id="IPR003661">
    <property type="entry name" value="HisK_dim/P_dom"/>
</dbReference>
<evidence type="ECO:0000256" key="1">
    <source>
        <dbReference type="ARBA" id="ARBA00000085"/>
    </source>
</evidence>
<dbReference type="CDD" id="cd00130">
    <property type="entry name" value="PAS"/>
    <property type="match status" value="1"/>
</dbReference>
<evidence type="ECO:0000256" key="8">
    <source>
        <dbReference type="ARBA" id="ARBA00022741"/>
    </source>
</evidence>
<dbReference type="InterPro" id="IPR000014">
    <property type="entry name" value="PAS"/>
</dbReference>
<evidence type="ECO:0000256" key="6">
    <source>
        <dbReference type="ARBA" id="ARBA00022679"/>
    </source>
</evidence>
<evidence type="ECO:0000259" key="14">
    <source>
        <dbReference type="PROSITE" id="PS50109"/>
    </source>
</evidence>
<evidence type="ECO:0000256" key="7">
    <source>
        <dbReference type="ARBA" id="ARBA00022692"/>
    </source>
</evidence>
<dbReference type="PRINTS" id="PR00344">
    <property type="entry name" value="BCTRLSENSOR"/>
</dbReference>
<dbReference type="InterPro" id="IPR029151">
    <property type="entry name" value="Sensor-like_sf"/>
</dbReference>
<dbReference type="SMART" id="SM00091">
    <property type="entry name" value="PAS"/>
    <property type="match status" value="1"/>
</dbReference>
<evidence type="ECO:0000256" key="12">
    <source>
        <dbReference type="ARBA" id="ARBA00023012"/>
    </source>
</evidence>
<proteinExistence type="predicted"/>
<keyword evidence="12" id="KW-0902">Two-component regulatory system</keyword>
<dbReference type="SUPFAM" id="SSF55874">
    <property type="entry name" value="ATPase domain of HSP90 chaperone/DNA topoisomerase II/histidine kinase"/>
    <property type="match status" value="1"/>
</dbReference>
<sequence>MNTPRLHHQRLSRRLLSYYLMFGLMSIMTLSLSWMLLDRSQQSQTVKQGLMSRLSDISTQIATDYRTADGTNIQSIVEKLSVLPEFSYCGIISFDGVYQAHTNPELIGRKSARMLSVGSSSGVVERIRYLRGNQPNLCEYWLPVADSQQSYGLMQVAVSASHLETTDGGAVRHAGMTIALPLLLLVLGGIKLHGVVRSSSMIERQLEGLCDESTGETLPISPVEPGGPASIGWNHLVSVAQRSVSLGKLEERLAESLGGLNEEKYGQILQGLSDGIASTNETGRILFANKAFAALLNVDYDATTGSSIEEHLLKSFPEAANLASLHLNEPSRPAVLELHRSNILSDGVLRLARVPLRSKDGKSLLLVWSVRDITQQKMAENARDQFVDNATHELRTPLTNIKACAETLQLEDDVDVELQKQYLNTINNEATRLGRFVDEFLNISRMEAGSLAVTRSNVHVDRLLSEAIAKVKPQMTMKQIDFQVSLPPKLPELKLDKDKIAAALVNLLGNAAKYTPTGGRVTLHVEMSGDTIRIHVEDTGIGIALNELPKVFEKFFRSDDERVRDESGTGLGLAFAQEVIRLHGGKITARSELDHGSRFTINLPLA</sequence>
<dbReference type="Gene3D" id="3.30.450.20">
    <property type="entry name" value="PAS domain"/>
    <property type="match status" value="1"/>
</dbReference>
<dbReference type="EC" id="2.7.13.3" evidence="3"/>
<dbReference type="InterPro" id="IPR013656">
    <property type="entry name" value="PAS_4"/>
</dbReference>
<feature type="transmembrane region" description="Helical" evidence="13">
    <location>
        <begin position="15"/>
        <end position="37"/>
    </location>
</feature>
<protein>
    <recommendedName>
        <fullName evidence="3">histidine kinase</fullName>
        <ecNumber evidence="3">2.7.13.3</ecNumber>
    </recommendedName>
</protein>
<evidence type="ECO:0000256" key="9">
    <source>
        <dbReference type="ARBA" id="ARBA00022777"/>
    </source>
</evidence>
<dbReference type="InterPro" id="IPR005467">
    <property type="entry name" value="His_kinase_dom"/>
</dbReference>
<evidence type="ECO:0000256" key="3">
    <source>
        <dbReference type="ARBA" id="ARBA00012438"/>
    </source>
</evidence>
<evidence type="ECO:0000259" key="15">
    <source>
        <dbReference type="PROSITE" id="PS50112"/>
    </source>
</evidence>
<keyword evidence="4" id="KW-1003">Cell membrane</keyword>
<evidence type="ECO:0000256" key="2">
    <source>
        <dbReference type="ARBA" id="ARBA00004651"/>
    </source>
</evidence>
<keyword evidence="9 16" id="KW-0418">Kinase</keyword>
<keyword evidence="5" id="KW-0597">Phosphoprotein</keyword>
<feature type="domain" description="PAS" evidence="15">
    <location>
        <begin position="261"/>
        <end position="307"/>
    </location>
</feature>
<dbReference type="PROSITE" id="PS50112">
    <property type="entry name" value="PAS"/>
    <property type="match status" value="1"/>
</dbReference>
<dbReference type="InterPro" id="IPR003594">
    <property type="entry name" value="HATPase_dom"/>
</dbReference>
<evidence type="ECO:0000256" key="10">
    <source>
        <dbReference type="ARBA" id="ARBA00022840"/>
    </source>
</evidence>
<evidence type="ECO:0000256" key="13">
    <source>
        <dbReference type="SAM" id="Phobius"/>
    </source>
</evidence>
<comment type="catalytic activity">
    <reaction evidence="1">
        <text>ATP + protein L-histidine = ADP + protein N-phospho-L-histidine.</text>
        <dbReference type="EC" id="2.7.13.3"/>
    </reaction>
</comment>
<evidence type="ECO:0000256" key="5">
    <source>
        <dbReference type="ARBA" id="ARBA00022553"/>
    </source>
</evidence>
<comment type="subcellular location">
    <subcellularLocation>
        <location evidence="2">Cell membrane</location>
        <topology evidence="2">Multi-pass membrane protein</topology>
    </subcellularLocation>
</comment>
<evidence type="ECO:0000313" key="16">
    <source>
        <dbReference type="EMBL" id="MCM2373601.1"/>
    </source>
</evidence>
<evidence type="ECO:0000256" key="11">
    <source>
        <dbReference type="ARBA" id="ARBA00022989"/>
    </source>
</evidence>
<dbReference type="PROSITE" id="PS50109">
    <property type="entry name" value="HIS_KIN"/>
    <property type="match status" value="1"/>
</dbReference>
<dbReference type="SUPFAM" id="SSF47384">
    <property type="entry name" value="Homodimeric domain of signal transducing histidine kinase"/>
    <property type="match status" value="1"/>
</dbReference>
<dbReference type="InterPro" id="IPR036097">
    <property type="entry name" value="HisK_dim/P_sf"/>
</dbReference>
<dbReference type="NCBIfam" id="TIGR00229">
    <property type="entry name" value="sensory_box"/>
    <property type="match status" value="1"/>
</dbReference>
<gene>
    <name evidence="16" type="ORF">NB063_23560</name>
</gene>
<keyword evidence="11 13" id="KW-1133">Transmembrane helix</keyword>
<keyword evidence="7 13" id="KW-0812">Transmembrane</keyword>
<comment type="caution">
    <text evidence="16">The sequence shown here is derived from an EMBL/GenBank/DDBJ whole genome shotgun (WGS) entry which is preliminary data.</text>
</comment>
<keyword evidence="13" id="KW-0472">Membrane</keyword>
<dbReference type="SMART" id="SM00387">
    <property type="entry name" value="HATPase_c"/>
    <property type="match status" value="1"/>
</dbReference>
<keyword evidence="8" id="KW-0547">Nucleotide-binding</keyword>
<dbReference type="CDD" id="cd00075">
    <property type="entry name" value="HATPase"/>
    <property type="match status" value="1"/>
</dbReference>
<dbReference type="RefSeq" id="WP_250931360.1">
    <property type="nucleotide sequence ID" value="NZ_JAMQBK010000063.1"/>
</dbReference>
<dbReference type="InterPro" id="IPR036890">
    <property type="entry name" value="HATPase_C_sf"/>
</dbReference>
<dbReference type="Pfam" id="PF02518">
    <property type="entry name" value="HATPase_c"/>
    <property type="match status" value="1"/>
</dbReference>
<organism evidence="16 17">
    <name type="scientific">Aporhodopirellula aestuarii</name>
    <dbReference type="NCBI Taxonomy" id="2950107"/>
    <lineage>
        <taxon>Bacteria</taxon>
        <taxon>Pseudomonadati</taxon>
        <taxon>Planctomycetota</taxon>
        <taxon>Planctomycetia</taxon>
        <taxon>Pirellulales</taxon>
        <taxon>Pirellulaceae</taxon>
        <taxon>Aporhodopirellula</taxon>
    </lineage>
</organism>